<evidence type="ECO:0000256" key="1">
    <source>
        <dbReference type="SAM" id="Phobius"/>
    </source>
</evidence>
<keyword evidence="1" id="KW-0472">Membrane</keyword>
<dbReference type="Proteomes" id="UP000008021">
    <property type="component" value="Chromosome 4"/>
</dbReference>
<dbReference type="eggNOG" id="ENOG502QPVJ">
    <property type="taxonomic scope" value="Eukaryota"/>
</dbReference>
<dbReference type="STRING" id="40149.A0A0E0DJ52"/>
<dbReference type="InterPro" id="IPR004158">
    <property type="entry name" value="DUF247_pln"/>
</dbReference>
<keyword evidence="1" id="KW-1133">Transmembrane helix</keyword>
<reference evidence="2" key="2">
    <citation type="submission" date="2018-05" db="EMBL/GenBank/DDBJ databases">
        <title>OmerRS3 (Oryza meridionalis Reference Sequence Version 3).</title>
        <authorList>
            <person name="Zhang J."/>
            <person name="Kudrna D."/>
            <person name="Lee S."/>
            <person name="Talag J."/>
            <person name="Welchert J."/>
            <person name="Wing R.A."/>
        </authorList>
    </citation>
    <scope>NUCLEOTIDE SEQUENCE [LARGE SCALE GENOMIC DNA]</scope>
    <source>
        <strain evidence="2">cv. OR44</strain>
    </source>
</reference>
<keyword evidence="1" id="KW-0812">Transmembrane</keyword>
<dbReference type="Gramene" id="OMERI04G22780.1">
    <property type="protein sequence ID" value="OMERI04G22780.1"/>
    <property type="gene ID" value="OMERI04G22780"/>
</dbReference>
<keyword evidence="3" id="KW-1185">Reference proteome</keyword>
<dbReference type="HOGENOM" id="CLU_020188_5_0_1"/>
<dbReference type="EnsemblPlants" id="OMERI04G22780.1">
    <property type="protein sequence ID" value="OMERI04G22780.1"/>
    <property type="gene ID" value="OMERI04G22780"/>
</dbReference>
<sequence length="369" mass="43404">MEKKRFLKMLLLDGCFRNSSHSLELCEAGCSNEPKERTVEQTDQELNGSNGMGGWYSCCLAHDLLLFENQIPFFIVEGIYELFVGTEMRTRSLEDKIAECMESILRHYPIAIQEFDRPKQFHHLLHLCHTYFRPSQKFQEKHQGVTRQRYFYRLLHFGEKYFSLNQKPEENQQVLLQSQQLDCLEFEHLPSRWRRWRCAVQYLDNKHSLLDVRFSNGVIELPCLPIDENTEALFKNFIALEQTNPRYGNDFTAYIWFMSQLITTPDDAALLVKKGIIVHMMDSDEELSSLFTRLIKQVVIKAETNCYLNSLCQTLEIHYQSRLNRWIAWLWLNHFSNPWLALAVLATIIVLICTVVQTIFTVLAYVKPS</sequence>
<accession>A0A0E0DJ52</accession>
<dbReference type="AlphaFoldDB" id="A0A0E0DJ52"/>
<name>A0A0E0DJ52_9ORYZ</name>
<dbReference type="PANTHER" id="PTHR31170">
    <property type="entry name" value="BNAC04G53230D PROTEIN"/>
    <property type="match status" value="1"/>
</dbReference>
<dbReference type="PANTHER" id="PTHR31170:SF18">
    <property type="entry name" value="(WILD MALAYSIAN BANANA) HYPOTHETICAL PROTEIN"/>
    <property type="match status" value="1"/>
</dbReference>
<evidence type="ECO:0000313" key="3">
    <source>
        <dbReference type="Proteomes" id="UP000008021"/>
    </source>
</evidence>
<organism evidence="2">
    <name type="scientific">Oryza meridionalis</name>
    <dbReference type="NCBI Taxonomy" id="40149"/>
    <lineage>
        <taxon>Eukaryota</taxon>
        <taxon>Viridiplantae</taxon>
        <taxon>Streptophyta</taxon>
        <taxon>Embryophyta</taxon>
        <taxon>Tracheophyta</taxon>
        <taxon>Spermatophyta</taxon>
        <taxon>Magnoliopsida</taxon>
        <taxon>Liliopsida</taxon>
        <taxon>Poales</taxon>
        <taxon>Poaceae</taxon>
        <taxon>BOP clade</taxon>
        <taxon>Oryzoideae</taxon>
        <taxon>Oryzeae</taxon>
        <taxon>Oryzinae</taxon>
        <taxon>Oryza</taxon>
    </lineage>
</organism>
<reference evidence="2" key="1">
    <citation type="submission" date="2015-04" db="UniProtKB">
        <authorList>
            <consortium name="EnsemblPlants"/>
        </authorList>
    </citation>
    <scope>IDENTIFICATION</scope>
</reference>
<proteinExistence type="predicted"/>
<dbReference type="Pfam" id="PF03140">
    <property type="entry name" value="DUF247"/>
    <property type="match status" value="1"/>
</dbReference>
<evidence type="ECO:0000313" key="2">
    <source>
        <dbReference type="EnsemblPlants" id="OMERI04G22780.1"/>
    </source>
</evidence>
<protein>
    <submittedName>
        <fullName evidence="2">Uncharacterized protein</fullName>
    </submittedName>
</protein>
<feature type="transmembrane region" description="Helical" evidence="1">
    <location>
        <begin position="339"/>
        <end position="366"/>
    </location>
</feature>